<accession>A0A368GX33</accession>
<dbReference type="Proteomes" id="UP000252519">
    <property type="component" value="Unassembled WGS sequence"/>
</dbReference>
<evidence type="ECO:0000256" key="1">
    <source>
        <dbReference type="SAM" id="Phobius"/>
    </source>
</evidence>
<keyword evidence="1" id="KW-0812">Transmembrane</keyword>
<dbReference type="OrthoDB" id="5867824at2759"/>
<organism evidence="2 3">
    <name type="scientific">Ancylostoma caninum</name>
    <name type="common">Dog hookworm</name>
    <dbReference type="NCBI Taxonomy" id="29170"/>
    <lineage>
        <taxon>Eukaryota</taxon>
        <taxon>Metazoa</taxon>
        <taxon>Ecdysozoa</taxon>
        <taxon>Nematoda</taxon>
        <taxon>Chromadorea</taxon>
        <taxon>Rhabditida</taxon>
        <taxon>Rhabditina</taxon>
        <taxon>Rhabditomorpha</taxon>
        <taxon>Strongyloidea</taxon>
        <taxon>Ancylostomatidae</taxon>
        <taxon>Ancylostomatinae</taxon>
        <taxon>Ancylostoma</taxon>
    </lineage>
</organism>
<feature type="transmembrane region" description="Helical" evidence="1">
    <location>
        <begin position="29"/>
        <end position="50"/>
    </location>
</feature>
<dbReference type="EMBL" id="JOJR01000060">
    <property type="protein sequence ID" value="RCN47580.1"/>
    <property type="molecule type" value="Genomic_DNA"/>
</dbReference>
<evidence type="ECO:0000313" key="2">
    <source>
        <dbReference type="EMBL" id="RCN47580.1"/>
    </source>
</evidence>
<gene>
    <name evidence="2" type="ORF">ANCCAN_06354</name>
</gene>
<sequence length="96" mass="10903">MRSFNSTSVLPATTYQFIMRVERINLMQGFFVSLAYTISITFDFMEGYVANWSEYPANIVGEIAEGVTGIAVPVMVFFCAKHIRSVILNILRVRKL</sequence>
<reference evidence="2 3" key="1">
    <citation type="submission" date="2014-10" db="EMBL/GenBank/DDBJ databases">
        <title>Draft genome of the hookworm Ancylostoma caninum.</title>
        <authorList>
            <person name="Mitreva M."/>
        </authorList>
    </citation>
    <scope>NUCLEOTIDE SEQUENCE [LARGE SCALE GENOMIC DNA]</scope>
    <source>
        <strain evidence="2 3">Baltimore</strain>
    </source>
</reference>
<comment type="caution">
    <text evidence="2">The sequence shown here is derived from an EMBL/GenBank/DDBJ whole genome shotgun (WGS) entry which is preliminary data.</text>
</comment>
<protein>
    <submittedName>
        <fullName evidence="2">Uncharacterized protein</fullName>
    </submittedName>
</protein>
<proteinExistence type="predicted"/>
<evidence type="ECO:0000313" key="3">
    <source>
        <dbReference type="Proteomes" id="UP000252519"/>
    </source>
</evidence>
<keyword evidence="1" id="KW-0472">Membrane</keyword>
<dbReference type="AlphaFoldDB" id="A0A368GX33"/>
<keyword evidence="3" id="KW-1185">Reference proteome</keyword>
<name>A0A368GX33_ANCCA</name>
<keyword evidence="1" id="KW-1133">Transmembrane helix</keyword>